<accession>A0A1E1LGF7</accession>
<sequence length="154" mass="17430">MAPTHFFAPDSNWVAAAVFLSGIIPVTVVAYISSPFVTYIHLRLPHYAQSSHSLLLRYSKNLPPTAELDITTMNFIGKPRVARMNIGDLKAKKARFGFAGFERDTQELNGRRKWWMGKPVRLFGVTNEGSGLLEGEVWRNVERAIRRGWSVKAR</sequence>
<dbReference type="Proteomes" id="UP000178129">
    <property type="component" value="Unassembled WGS sequence"/>
</dbReference>
<keyword evidence="1" id="KW-1133">Transmembrane helix</keyword>
<reference evidence="3" key="1">
    <citation type="submission" date="2016-03" db="EMBL/GenBank/DDBJ databases">
        <authorList>
            <person name="Ploux O."/>
        </authorList>
    </citation>
    <scope>NUCLEOTIDE SEQUENCE [LARGE SCALE GENOMIC DNA]</scope>
    <source>
        <strain evidence="3">UK7</strain>
    </source>
</reference>
<evidence type="ECO:0000313" key="3">
    <source>
        <dbReference type="Proteomes" id="UP000178129"/>
    </source>
</evidence>
<protein>
    <submittedName>
        <fullName evidence="2">Uncharacterized protein</fullName>
    </submittedName>
</protein>
<comment type="caution">
    <text evidence="2">The sequence shown here is derived from an EMBL/GenBank/DDBJ whole genome shotgun (WGS) entry which is preliminary data.</text>
</comment>
<evidence type="ECO:0000256" key="1">
    <source>
        <dbReference type="SAM" id="Phobius"/>
    </source>
</evidence>
<dbReference type="EMBL" id="FJUW01000051">
    <property type="protein sequence ID" value="CZT09514.1"/>
    <property type="molecule type" value="Genomic_DNA"/>
</dbReference>
<dbReference type="AlphaFoldDB" id="A0A1E1LGF7"/>
<keyword evidence="3" id="KW-1185">Reference proteome</keyword>
<gene>
    <name evidence="2" type="ORF">RCO7_03660</name>
</gene>
<name>A0A1E1LGF7_9HELO</name>
<organism evidence="2 3">
    <name type="scientific">Rhynchosporium graminicola</name>
    <dbReference type="NCBI Taxonomy" id="2792576"/>
    <lineage>
        <taxon>Eukaryota</taxon>
        <taxon>Fungi</taxon>
        <taxon>Dikarya</taxon>
        <taxon>Ascomycota</taxon>
        <taxon>Pezizomycotina</taxon>
        <taxon>Leotiomycetes</taxon>
        <taxon>Helotiales</taxon>
        <taxon>Ploettnerulaceae</taxon>
        <taxon>Rhynchosporium</taxon>
    </lineage>
</organism>
<dbReference type="InParanoid" id="A0A1E1LGF7"/>
<evidence type="ECO:0000313" key="2">
    <source>
        <dbReference type="EMBL" id="CZT09514.1"/>
    </source>
</evidence>
<keyword evidence="1" id="KW-0812">Transmembrane</keyword>
<feature type="transmembrane region" description="Helical" evidence="1">
    <location>
        <begin position="12"/>
        <end position="33"/>
    </location>
</feature>
<keyword evidence="1" id="KW-0472">Membrane</keyword>
<proteinExistence type="predicted"/>